<dbReference type="AlphaFoldDB" id="A0A398D0M2"/>
<evidence type="ECO:0000256" key="1">
    <source>
        <dbReference type="SAM" id="Phobius"/>
    </source>
</evidence>
<sequence>MKTTESRLCSIVAAFISILLAVVLLATGCTPKVTGAVDVPVGDNTATQIKKGTTISTALFAVLAAIWLIVLAAGRYQLKKVKERTVELVLSEIKVELKRNSSLTIENFYELIYPKWCQMLKSTALFVPHKTELWPMPASSNYVKNRISFLPDVVGLFLANNKILLEGVEIEAENIEPNMGHAELRRPTLRLFEQICNLFTRGHSKS</sequence>
<dbReference type="Proteomes" id="UP000266260">
    <property type="component" value="Unassembled WGS sequence"/>
</dbReference>
<name>A0A398D0M2_9BACT</name>
<evidence type="ECO:0000313" key="2">
    <source>
        <dbReference type="EMBL" id="RIE08383.1"/>
    </source>
</evidence>
<protein>
    <submittedName>
        <fullName evidence="2">Uncharacterized protein</fullName>
    </submittedName>
</protein>
<feature type="transmembrane region" description="Helical" evidence="1">
    <location>
        <begin position="55"/>
        <end position="74"/>
    </location>
</feature>
<comment type="caution">
    <text evidence="2">The sequence shown here is derived from an EMBL/GenBank/DDBJ whole genome shotgun (WGS) entry which is preliminary data.</text>
</comment>
<dbReference type="PROSITE" id="PS51257">
    <property type="entry name" value="PROKAR_LIPOPROTEIN"/>
    <property type="match status" value="1"/>
</dbReference>
<keyword evidence="1" id="KW-0472">Membrane</keyword>
<keyword evidence="3" id="KW-1185">Reference proteome</keyword>
<keyword evidence="1" id="KW-1133">Transmembrane helix</keyword>
<proteinExistence type="predicted"/>
<keyword evidence="1" id="KW-0812">Transmembrane</keyword>
<accession>A0A398D0M2</accession>
<dbReference type="EMBL" id="QXIT01000078">
    <property type="protein sequence ID" value="RIE08383.1"/>
    <property type="molecule type" value="Genomic_DNA"/>
</dbReference>
<evidence type="ECO:0000313" key="3">
    <source>
        <dbReference type="Proteomes" id="UP000266260"/>
    </source>
</evidence>
<dbReference type="RefSeq" id="WP_119175572.1">
    <property type="nucleotide sequence ID" value="NZ_QXIT01000078.1"/>
</dbReference>
<reference evidence="2 3" key="1">
    <citation type="submission" date="2018-09" db="EMBL/GenBank/DDBJ databases">
        <title>Discovery and Ecogenomic Context for Candidatus Cryosericales, a Global Caldiserica Order Active in Thawing Permafrost.</title>
        <authorList>
            <person name="Martinez M.A."/>
            <person name="Woodcroft B.J."/>
            <person name="Ignacio Espinoza J.C."/>
            <person name="Zayed A."/>
            <person name="Singleton C.M."/>
            <person name="Boyd J."/>
            <person name="Li Y.-F."/>
            <person name="Purvine S."/>
            <person name="Maughan H."/>
            <person name="Hodgkins S.B."/>
            <person name="Anderson D."/>
            <person name="Sederholm M."/>
            <person name="Temperton B."/>
            <person name="Saleska S.R."/>
            <person name="Tyson G.W."/>
            <person name="Rich V.I."/>
        </authorList>
    </citation>
    <scope>NUCLEOTIDE SEQUENCE [LARGE SCALE GENOMIC DNA]</scope>
    <source>
        <strain evidence="2 3">SMC6</strain>
    </source>
</reference>
<organism evidence="2 3">
    <name type="scientific">Candidatus Cryosericum odellii</name>
    <dbReference type="NCBI Taxonomy" id="2290917"/>
    <lineage>
        <taxon>Bacteria</taxon>
        <taxon>Pseudomonadati</taxon>
        <taxon>Caldisericota/Cryosericota group</taxon>
        <taxon>Candidatus Cryosericota</taxon>
        <taxon>Candidatus Cryosericia</taxon>
        <taxon>Candidatus Cryosericales</taxon>
        <taxon>Candidatus Cryosericaceae</taxon>
        <taxon>Candidatus Cryosericum</taxon>
    </lineage>
</organism>
<gene>
    <name evidence="2" type="ORF">SMC6_04380</name>
</gene>